<dbReference type="SUPFAM" id="SSF55785">
    <property type="entry name" value="PYP-like sensor domain (PAS domain)"/>
    <property type="match status" value="1"/>
</dbReference>
<dbReference type="InterPro" id="IPR003661">
    <property type="entry name" value="HisK_dim/P_dom"/>
</dbReference>
<evidence type="ECO:0000313" key="8">
    <source>
        <dbReference type="EMBL" id="MDI3319054.1"/>
    </source>
</evidence>
<dbReference type="Pfam" id="PF00512">
    <property type="entry name" value="HisKA"/>
    <property type="match status" value="2"/>
</dbReference>
<dbReference type="InterPro" id="IPR035965">
    <property type="entry name" value="PAS-like_dom_sf"/>
</dbReference>
<evidence type="ECO:0000256" key="3">
    <source>
        <dbReference type="ARBA" id="ARBA00022553"/>
    </source>
</evidence>
<accession>A0ABT6R916</accession>
<evidence type="ECO:0000313" key="9">
    <source>
        <dbReference type="Proteomes" id="UP001226434"/>
    </source>
</evidence>
<evidence type="ECO:0000259" key="7">
    <source>
        <dbReference type="PROSITE" id="PS50110"/>
    </source>
</evidence>
<keyword evidence="5" id="KW-0175">Coiled coil</keyword>
<dbReference type="InterPro" id="IPR003594">
    <property type="entry name" value="HATPase_dom"/>
</dbReference>
<dbReference type="Gene3D" id="3.30.450.40">
    <property type="match status" value="1"/>
</dbReference>
<dbReference type="SUPFAM" id="SSF52172">
    <property type="entry name" value="CheY-like"/>
    <property type="match status" value="1"/>
</dbReference>
<evidence type="ECO:0000256" key="5">
    <source>
        <dbReference type="SAM" id="Coils"/>
    </source>
</evidence>
<dbReference type="InterPro" id="IPR011006">
    <property type="entry name" value="CheY-like_superfamily"/>
</dbReference>
<dbReference type="Proteomes" id="UP001226434">
    <property type="component" value="Unassembled WGS sequence"/>
</dbReference>
<dbReference type="SMART" id="SM00448">
    <property type="entry name" value="REC"/>
    <property type="match status" value="1"/>
</dbReference>
<dbReference type="SUPFAM" id="SSF55781">
    <property type="entry name" value="GAF domain-like"/>
    <property type="match status" value="1"/>
</dbReference>
<dbReference type="CDD" id="cd17574">
    <property type="entry name" value="REC_OmpR"/>
    <property type="match status" value="1"/>
</dbReference>
<evidence type="ECO:0000256" key="4">
    <source>
        <dbReference type="PROSITE-ProRule" id="PRU00169"/>
    </source>
</evidence>
<keyword evidence="9" id="KW-1185">Reference proteome</keyword>
<dbReference type="EC" id="2.7.13.3" evidence="2"/>
<dbReference type="CDD" id="cd00082">
    <property type="entry name" value="HisKA"/>
    <property type="match status" value="2"/>
</dbReference>
<dbReference type="Gene3D" id="3.40.50.2300">
    <property type="match status" value="1"/>
</dbReference>
<proteinExistence type="predicted"/>
<keyword evidence="3 4" id="KW-0597">Phosphoprotein</keyword>
<feature type="coiled-coil region" evidence="5">
    <location>
        <begin position="743"/>
        <end position="788"/>
    </location>
</feature>
<dbReference type="PANTHER" id="PTHR43547">
    <property type="entry name" value="TWO-COMPONENT HISTIDINE KINASE"/>
    <property type="match status" value="1"/>
</dbReference>
<feature type="domain" description="Histidine kinase" evidence="6">
    <location>
        <begin position="791"/>
        <end position="1019"/>
    </location>
</feature>
<dbReference type="PROSITE" id="PS50110">
    <property type="entry name" value="RESPONSE_REGULATORY"/>
    <property type="match status" value="1"/>
</dbReference>
<dbReference type="GO" id="GO:0005524">
    <property type="term" value="F:ATP binding"/>
    <property type="evidence" value="ECO:0007669"/>
    <property type="project" value="UniProtKB-KW"/>
</dbReference>
<dbReference type="InterPro" id="IPR036097">
    <property type="entry name" value="HisK_dim/P_sf"/>
</dbReference>
<name>A0ABT6R916_9BACT</name>
<keyword evidence="8" id="KW-0067">ATP-binding</keyword>
<dbReference type="PRINTS" id="PR00344">
    <property type="entry name" value="BCTRLSENSOR"/>
</dbReference>
<evidence type="ECO:0000256" key="1">
    <source>
        <dbReference type="ARBA" id="ARBA00000085"/>
    </source>
</evidence>
<sequence>MTGAKLESASLLLFEGGGETGELMKSMDWGNTVLGSVEEWPQSLKTCVRIVLTSRQPMFVWWGKELINLYNDPYKAIVGGKHPWALGKPASEVWSDIWDEAGPRAQICLQENTGTYDEALLLIMERNGYPEETYYTFSYSPVPGEDGRPAGIICANTDDTDRIIGERQLRTLKDLGKYILDCTSNEEAYQKTIHLLKQNPHDFPFAAIYELKDKKVAKLQDATEDRFKTLLPDEINIQSQQGIASLFQHVIDEGKLKVFKNAQQVIGQVTGSAWTKPPNNCLVIPLMQSGHPFPFALMVIGLNPFRQPDEKYLDFFRLVADQVATCISTLYAYDQERKRAEALAEIDKAKTLFFSNISHEFRTPLTLMLGPLENMLSNADDLHDDHIANIESTHRNAMRLLRLVNTLLDFSRIEAGRAQARFSPVNLSQLTTDISSTFRSVIENVGLEYKVSIMEMSNKVYVDKEMWEKIVLNLLSNAFKYTLSGKIEIQLKEKNDNVLLSVSDTGIGIPEKELPRLFNRFYRVKNAGGRTYEGTGIGLSLVKELVEMHNGTIGVESKEGVGTVFSVCIAAGKDHLPVDQIQERDDEIFTTSLSSIYVNEAISLTGDKQRKDSVAPSKINGKKYRVLVVDDNSDMRDYVGRLLNKEYEVATAENGKDALSKIYHQRPDLILSDIMMPVMDGIELLYALKGNASTDTIPVIFISARAGEEARIEGYNIGADDYLVKPFSSKELLARVRSQLKIANMHKEVNDALENKVKERTKELQKASEKLEQTNTELRRTNKELEQFAYVSSHDLQEPLRKIQTFADLINRNIELPAFDVKRYLEKINASAERMSILIKDLLNFSKLSKINEEFVQTDLNKILTDVISDFEVLIKQKNAEIKFTSLPVIKAIPLQMNQLFYNLISNGLKFNNQEKPVIEIRRAIEEGKDIFNTKCEVAKDQSYLHLSFKDNGIGFDQSYADQIFTIFQRLNSDKQRFSGTGIGLAICKKIVENHRGCIAAHGAENAGATFDIYLPVAND</sequence>
<dbReference type="InterPro" id="IPR004358">
    <property type="entry name" value="Sig_transdc_His_kin-like_C"/>
</dbReference>
<dbReference type="SMART" id="SM00388">
    <property type="entry name" value="HisKA"/>
    <property type="match status" value="2"/>
</dbReference>
<dbReference type="InterPro" id="IPR029016">
    <property type="entry name" value="GAF-like_dom_sf"/>
</dbReference>
<dbReference type="PANTHER" id="PTHR43547:SF2">
    <property type="entry name" value="HYBRID SIGNAL TRANSDUCTION HISTIDINE KINASE C"/>
    <property type="match status" value="1"/>
</dbReference>
<dbReference type="SUPFAM" id="SSF55874">
    <property type="entry name" value="ATPase domain of HSP90 chaperone/DNA topoisomerase II/histidine kinase"/>
    <property type="match status" value="2"/>
</dbReference>
<protein>
    <recommendedName>
        <fullName evidence="2">histidine kinase</fullName>
        <ecNumber evidence="2">2.7.13.3</ecNumber>
    </recommendedName>
</protein>
<keyword evidence="8" id="KW-0547">Nucleotide-binding</keyword>
<evidence type="ECO:0000259" key="6">
    <source>
        <dbReference type="PROSITE" id="PS50109"/>
    </source>
</evidence>
<dbReference type="InterPro" id="IPR036890">
    <property type="entry name" value="HATPase_C_sf"/>
</dbReference>
<feature type="modified residue" description="4-aspartylphosphate" evidence="4">
    <location>
        <position position="673"/>
    </location>
</feature>
<dbReference type="Gene3D" id="1.10.287.130">
    <property type="match status" value="2"/>
</dbReference>
<dbReference type="SUPFAM" id="SSF47384">
    <property type="entry name" value="Homodimeric domain of signal transducing histidine kinase"/>
    <property type="match status" value="2"/>
</dbReference>
<dbReference type="CDD" id="cd00075">
    <property type="entry name" value="HATPase"/>
    <property type="match status" value="1"/>
</dbReference>
<dbReference type="SMART" id="SM00387">
    <property type="entry name" value="HATPase_c"/>
    <property type="match status" value="2"/>
</dbReference>
<dbReference type="Gene3D" id="3.30.565.10">
    <property type="entry name" value="Histidine kinase-like ATPase, C-terminal domain"/>
    <property type="match status" value="2"/>
</dbReference>
<dbReference type="Pfam" id="PF02518">
    <property type="entry name" value="HATPase_c"/>
    <property type="match status" value="2"/>
</dbReference>
<dbReference type="PROSITE" id="PS50109">
    <property type="entry name" value="HIS_KIN"/>
    <property type="match status" value="2"/>
</dbReference>
<comment type="caution">
    <text evidence="8">The sequence shown here is derived from an EMBL/GenBank/DDBJ whole genome shotgun (WGS) entry which is preliminary data.</text>
</comment>
<comment type="catalytic activity">
    <reaction evidence="1">
        <text>ATP + protein L-histidine = ADP + protein N-phospho-L-histidine.</text>
        <dbReference type="EC" id="2.7.13.3"/>
    </reaction>
</comment>
<dbReference type="RefSeq" id="WP_282333170.1">
    <property type="nucleotide sequence ID" value="NZ_JASBRG010000003.1"/>
</dbReference>
<dbReference type="InterPro" id="IPR001789">
    <property type="entry name" value="Sig_transdc_resp-reg_receiver"/>
</dbReference>
<organism evidence="8 9">
    <name type="scientific">Pinibacter soli</name>
    <dbReference type="NCBI Taxonomy" id="3044211"/>
    <lineage>
        <taxon>Bacteria</taxon>
        <taxon>Pseudomonadati</taxon>
        <taxon>Bacteroidota</taxon>
        <taxon>Chitinophagia</taxon>
        <taxon>Chitinophagales</taxon>
        <taxon>Chitinophagaceae</taxon>
        <taxon>Pinibacter</taxon>
    </lineage>
</organism>
<dbReference type="EMBL" id="JASBRG010000003">
    <property type="protein sequence ID" value="MDI3319054.1"/>
    <property type="molecule type" value="Genomic_DNA"/>
</dbReference>
<evidence type="ECO:0000256" key="2">
    <source>
        <dbReference type="ARBA" id="ARBA00012438"/>
    </source>
</evidence>
<dbReference type="InterPro" id="IPR005467">
    <property type="entry name" value="His_kinase_dom"/>
</dbReference>
<dbReference type="Pfam" id="PF00072">
    <property type="entry name" value="Response_reg"/>
    <property type="match status" value="1"/>
</dbReference>
<reference evidence="8 9" key="1">
    <citation type="submission" date="2023-05" db="EMBL/GenBank/DDBJ databases">
        <title>Genome sequence of Pinibacter sp. MAH-24.</title>
        <authorList>
            <person name="Huq M.A."/>
        </authorList>
    </citation>
    <scope>NUCLEOTIDE SEQUENCE [LARGE SCALE GENOMIC DNA]</scope>
    <source>
        <strain evidence="8 9">MAH-24</strain>
    </source>
</reference>
<feature type="domain" description="Response regulatory" evidence="7">
    <location>
        <begin position="625"/>
        <end position="740"/>
    </location>
</feature>
<feature type="domain" description="Histidine kinase" evidence="6">
    <location>
        <begin position="356"/>
        <end position="573"/>
    </location>
</feature>
<dbReference type="Gene3D" id="3.30.450.20">
    <property type="entry name" value="PAS domain"/>
    <property type="match status" value="1"/>
</dbReference>
<gene>
    <name evidence="8" type="ORF">QJ048_04685</name>
</gene>